<evidence type="ECO:0008006" key="3">
    <source>
        <dbReference type="Google" id="ProtNLM"/>
    </source>
</evidence>
<dbReference type="Proteomes" id="UP000886883">
    <property type="component" value="Unassembled WGS sequence"/>
</dbReference>
<gene>
    <name evidence="1" type="ORF">H9763_11635</name>
</gene>
<protein>
    <recommendedName>
        <fullName evidence="3">Thymidylate kinase</fullName>
    </recommendedName>
</protein>
<sequence length="464" mass="54652">MNISNINLGKLFEKLFDEYEKLLPEYVLMNKYDTIPNELPSDLDFSISQEHFDLLDNIIPEIAKACKLAVVQKIWHGYRKCAYILSPLDVTEPFRLQLDFFTDFSVKNTPLLIPNDIILKSTRKYGRYTVPSYDLEYIFLCLRRIYKNDFDKEKLIPIRSALLNEPEKCKKAAKKLWGEALGKQMAEAILDEDVETLQRFRNALWEKTRLKSKENSSASYFLKFWKSQIIRYFYRIKYPVGISIAFLAPDGGGKSTAIELVKKLSWGAFHGNIELYFRPHLLSNAGAYKPYHKTIEEKTNFDPHGKEPNGLLKSIARFFFYNLDFILGTWFKVDIMKIQKNLVIFDRYYYDYYADMKRYQYSLSPNFARAFAWSIPKPDLIFVLDAPADILYARKQELTLEEIERQRRIYRHFTEREPHAVLVDASRSPEEVARQITKTILRYKAKQTAKLLHCEVDEEGYPVR</sequence>
<accession>A0A9D2MT34</accession>
<dbReference type="SUPFAM" id="SSF52540">
    <property type="entry name" value="P-loop containing nucleoside triphosphate hydrolases"/>
    <property type="match status" value="1"/>
</dbReference>
<evidence type="ECO:0000313" key="2">
    <source>
        <dbReference type="Proteomes" id="UP000886883"/>
    </source>
</evidence>
<evidence type="ECO:0000313" key="1">
    <source>
        <dbReference type="EMBL" id="HJB92099.1"/>
    </source>
</evidence>
<reference evidence="1" key="1">
    <citation type="journal article" date="2021" name="PeerJ">
        <title>Extensive microbial diversity within the chicken gut microbiome revealed by metagenomics and culture.</title>
        <authorList>
            <person name="Gilroy R."/>
            <person name="Ravi A."/>
            <person name="Getino M."/>
            <person name="Pursley I."/>
            <person name="Horton D.L."/>
            <person name="Alikhan N.F."/>
            <person name="Baker D."/>
            <person name="Gharbi K."/>
            <person name="Hall N."/>
            <person name="Watson M."/>
            <person name="Adriaenssens E.M."/>
            <person name="Foster-Nyarko E."/>
            <person name="Jarju S."/>
            <person name="Secka A."/>
            <person name="Antonio M."/>
            <person name="Oren A."/>
            <person name="Chaudhuri R.R."/>
            <person name="La Ragione R."/>
            <person name="Hildebrand F."/>
            <person name="Pallen M.J."/>
        </authorList>
    </citation>
    <scope>NUCLEOTIDE SEQUENCE</scope>
    <source>
        <strain evidence="1">USAMLcec3-2134</strain>
    </source>
</reference>
<dbReference type="EMBL" id="DWXE01000043">
    <property type="protein sequence ID" value="HJB92099.1"/>
    <property type="molecule type" value="Genomic_DNA"/>
</dbReference>
<organism evidence="1 2">
    <name type="scientific">Candidatus Eisenbergiella merdigallinarum</name>
    <dbReference type="NCBI Taxonomy" id="2838552"/>
    <lineage>
        <taxon>Bacteria</taxon>
        <taxon>Bacillati</taxon>
        <taxon>Bacillota</taxon>
        <taxon>Clostridia</taxon>
        <taxon>Lachnospirales</taxon>
        <taxon>Lachnospiraceae</taxon>
        <taxon>Eisenbergiella</taxon>
    </lineage>
</organism>
<comment type="caution">
    <text evidence="1">The sequence shown here is derived from an EMBL/GenBank/DDBJ whole genome shotgun (WGS) entry which is preliminary data.</text>
</comment>
<reference evidence="1" key="2">
    <citation type="submission" date="2021-04" db="EMBL/GenBank/DDBJ databases">
        <authorList>
            <person name="Gilroy R."/>
        </authorList>
    </citation>
    <scope>NUCLEOTIDE SEQUENCE</scope>
    <source>
        <strain evidence="1">USAMLcec3-2134</strain>
    </source>
</reference>
<dbReference type="InterPro" id="IPR027417">
    <property type="entry name" value="P-loop_NTPase"/>
</dbReference>
<name>A0A9D2MT34_9FIRM</name>
<dbReference type="AlphaFoldDB" id="A0A9D2MT34"/>
<proteinExistence type="predicted"/>
<dbReference type="Gene3D" id="3.40.50.300">
    <property type="entry name" value="P-loop containing nucleotide triphosphate hydrolases"/>
    <property type="match status" value="1"/>
</dbReference>